<dbReference type="Pfam" id="PF00035">
    <property type="entry name" value="dsrm"/>
    <property type="match status" value="1"/>
</dbReference>
<evidence type="ECO:0000256" key="13">
    <source>
        <dbReference type="ARBA" id="ARBA00022842"/>
    </source>
</evidence>
<feature type="domain" description="DRBM" evidence="16">
    <location>
        <begin position="164"/>
        <end position="232"/>
    </location>
</feature>
<dbReference type="Pfam" id="PF14622">
    <property type="entry name" value="Ribonucleas_3_3"/>
    <property type="match status" value="1"/>
</dbReference>
<comment type="catalytic activity">
    <reaction evidence="1 15">
        <text>Endonucleolytic cleavage to 5'-phosphomonoester.</text>
        <dbReference type="EC" id="3.1.26.3"/>
    </reaction>
</comment>
<dbReference type="GO" id="GO:0006397">
    <property type="term" value="P:mRNA processing"/>
    <property type="evidence" value="ECO:0007669"/>
    <property type="project" value="UniProtKB-UniRule"/>
</dbReference>
<evidence type="ECO:0000256" key="5">
    <source>
        <dbReference type="ARBA" id="ARBA00022490"/>
    </source>
</evidence>
<evidence type="ECO:0000259" key="16">
    <source>
        <dbReference type="PROSITE" id="PS50137"/>
    </source>
</evidence>
<dbReference type="InterPro" id="IPR014720">
    <property type="entry name" value="dsRBD_dom"/>
</dbReference>
<comment type="function">
    <text evidence="15">Digests double-stranded RNA. Involved in the processing of primary rRNA transcript to yield the immediate precursors to the large and small rRNAs (23S and 16S). Processes some mRNAs, and tRNAs when they are encoded in the rRNA operon. Processes pre-crRNA and tracrRNA of type II CRISPR loci if present in the organism.</text>
</comment>
<dbReference type="GO" id="GO:0006364">
    <property type="term" value="P:rRNA processing"/>
    <property type="evidence" value="ECO:0007669"/>
    <property type="project" value="UniProtKB-UniRule"/>
</dbReference>
<dbReference type="Gene3D" id="1.10.1520.10">
    <property type="entry name" value="Ribonuclease III domain"/>
    <property type="match status" value="1"/>
</dbReference>
<dbReference type="Proteomes" id="UP000229336">
    <property type="component" value="Unassembled WGS sequence"/>
</dbReference>
<feature type="active site" evidence="15">
    <location>
        <position position="54"/>
    </location>
</feature>
<dbReference type="GO" id="GO:0046872">
    <property type="term" value="F:metal ion binding"/>
    <property type="evidence" value="ECO:0007669"/>
    <property type="project" value="UniProtKB-KW"/>
</dbReference>
<comment type="caution">
    <text evidence="18">The sequence shown here is derived from an EMBL/GenBank/DDBJ whole genome shotgun (WGS) entry which is preliminary data.</text>
</comment>
<dbReference type="GO" id="GO:0010468">
    <property type="term" value="P:regulation of gene expression"/>
    <property type="evidence" value="ECO:0007669"/>
    <property type="project" value="TreeGrafter"/>
</dbReference>
<evidence type="ECO:0000256" key="8">
    <source>
        <dbReference type="ARBA" id="ARBA00022694"/>
    </source>
</evidence>
<evidence type="ECO:0000256" key="4">
    <source>
        <dbReference type="ARBA" id="ARBA00011738"/>
    </source>
</evidence>
<dbReference type="FunFam" id="3.30.160.20:FF:000003">
    <property type="entry name" value="Ribonuclease 3"/>
    <property type="match status" value="1"/>
</dbReference>
<feature type="binding site" evidence="15">
    <location>
        <position position="126"/>
    </location>
    <ligand>
        <name>Mg(2+)</name>
        <dbReference type="ChEBI" id="CHEBI:18420"/>
    </ligand>
</feature>
<dbReference type="EMBL" id="PFNX01000007">
    <property type="protein sequence ID" value="PIZ61407.1"/>
    <property type="molecule type" value="Genomic_DNA"/>
</dbReference>
<name>A0A2M7TU95_9BACT</name>
<evidence type="ECO:0000313" key="19">
    <source>
        <dbReference type="Proteomes" id="UP000229336"/>
    </source>
</evidence>
<keyword evidence="13 15" id="KW-0460">Magnesium</keyword>
<keyword evidence="6 15" id="KW-0698">rRNA processing</keyword>
<keyword evidence="5 15" id="KW-0963">Cytoplasm</keyword>
<dbReference type="NCBIfam" id="TIGR02191">
    <property type="entry name" value="RNaseIII"/>
    <property type="match status" value="1"/>
</dbReference>
<keyword evidence="12 15" id="KW-0378">Hydrolase</keyword>
<dbReference type="EC" id="3.1.26.3" evidence="15"/>
<keyword evidence="10 15" id="KW-0479">Metal-binding</keyword>
<dbReference type="AlphaFoldDB" id="A0A2M7TU95"/>
<dbReference type="GO" id="GO:0008033">
    <property type="term" value="P:tRNA processing"/>
    <property type="evidence" value="ECO:0007669"/>
    <property type="project" value="UniProtKB-KW"/>
</dbReference>
<dbReference type="GO" id="GO:0004525">
    <property type="term" value="F:ribonuclease III activity"/>
    <property type="evidence" value="ECO:0007669"/>
    <property type="project" value="UniProtKB-UniRule"/>
</dbReference>
<dbReference type="GO" id="GO:0019843">
    <property type="term" value="F:rRNA binding"/>
    <property type="evidence" value="ECO:0007669"/>
    <property type="project" value="UniProtKB-KW"/>
</dbReference>
<evidence type="ECO:0000256" key="9">
    <source>
        <dbReference type="ARBA" id="ARBA00022722"/>
    </source>
</evidence>
<evidence type="ECO:0000259" key="17">
    <source>
        <dbReference type="PROSITE" id="PS50142"/>
    </source>
</evidence>
<feature type="domain" description="RNase III" evidence="17">
    <location>
        <begin position="8"/>
        <end position="137"/>
    </location>
</feature>
<dbReference type="GO" id="GO:0003725">
    <property type="term" value="F:double-stranded RNA binding"/>
    <property type="evidence" value="ECO:0007669"/>
    <property type="project" value="TreeGrafter"/>
</dbReference>
<dbReference type="PROSITE" id="PS50142">
    <property type="entry name" value="RNASE_3_2"/>
    <property type="match status" value="1"/>
</dbReference>
<comment type="subunit">
    <text evidence="4 15">Homodimer.</text>
</comment>
<dbReference type="GO" id="GO:0042802">
    <property type="term" value="F:identical protein binding"/>
    <property type="evidence" value="ECO:0007669"/>
    <property type="project" value="UniProtKB-ARBA"/>
</dbReference>
<organism evidence="18 19">
    <name type="scientific">Candidatus Shapirobacteria bacterium CG_4_10_14_0_2_um_filter_40_12</name>
    <dbReference type="NCBI Taxonomy" id="1974871"/>
    <lineage>
        <taxon>Bacteria</taxon>
        <taxon>Candidatus Shapironibacteriota</taxon>
    </lineage>
</organism>
<dbReference type="SMART" id="SM00358">
    <property type="entry name" value="DSRM"/>
    <property type="match status" value="1"/>
</dbReference>
<dbReference type="PANTHER" id="PTHR11207:SF0">
    <property type="entry name" value="RIBONUCLEASE 3"/>
    <property type="match status" value="1"/>
</dbReference>
<reference evidence="19" key="1">
    <citation type="submission" date="2017-09" db="EMBL/GenBank/DDBJ databases">
        <title>Depth-based differentiation of microbial function through sediment-hosted aquifers and enrichment of novel symbionts in the deep terrestrial subsurface.</title>
        <authorList>
            <person name="Probst A.J."/>
            <person name="Ladd B."/>
            <person name="Jarett J.K."/>
            <person name="Geller-Mcgrath D.E."/>
            <person name="Sieber C.M.K."/>
            <person name="Emerson J.B."/>
            <person name="Anantharaman K."/>
            <person name="Thomas B.C."/>
            <person name="Malmstrom R."/>
            <person name="Stieglmeier M."/>
            <person name="Klingl A."/>
            <person name="Woyke T."/>
            <person name="Ryan C.M."/>
            <person name="Banfield J.F."/>
        </authorList>
    </citation>
    <scope>NUCLEOTIDE SEQUENCE [LARGE SCALE GENOMIC DNA]</scope>
</reference>
<dbReference type="SMART" id="SM00535">
    <property type="entry name" value="RIBOc"/>
    <property type="match status" value="1"/>
</dbReference>
<feature type="binding site" evidence="15">
    <location>
        <position position="50"/>
    </location>
    <ligand>
        <name>Mg(2+)</name>
        <dbReference type="ChEBI" id="CHEBI:18420"/>
    </ligand>
</feature>
<comment type="similarity">
    <text evidence="3">Belongs to the ribonuclease III family.</text>
</comment>
<evidence type="ECO:0000256" key="7">
    <source>
        <dbReference type="ARBA" id="ARBA00022664"/>
    </source>
</evidence>
<evidence type="ECO:0000256" key="15">
    <source>
        <dbReference type="HAMAP-Rule" id="MF_00104"/>
    </source>
</evidence>
<evidence type="ECO:0000256" key="10">
    <source>
        <dbReference type="ARBA" id="ARBA00022723"/>
    </source>
</evidence>
<dbReference type="CDD" id="cd00593">
    <property type="entry name" value="RIBOc"/>
    <property type="match status" value="1"/>
</dbReference>
<dbReference type="PROSITE" id="PS50137">
    <property type="entry name" value="DS_RBD"/>
    <property type="match status" value="1"/>
</dbReference>
<keyword evidence="14 15" id="KW-0694">RNA-binding</keyword>
<keyword evidence="15" id="KW-0699">rRNA-binding</keyword>
<evidence type="ECO:0000256" key="1">
    <source>
        <dbReference type="ARBA" id="ARBA00000109"/>
    </source>
</evidence>
<comment type="subcellular location">
    <subcellularLocation>
        <location evidence="2 15">Cytoplasm</location>
    </subcellularLocation>
</comment>
<feature type="active site" evidence="15">
    <location>
        <position position="126"/>
    </location>
</feature>
<evidence type="ECO:0000256" key="2">
    <source>
        <dbReference type="ARBA" id="ARBA00004496"/>
    </source>
</evidence>
<dbReference type="Gene3D" id="3.30.160.20">
    <property type="match status" value="1"/>
</dbReference>
<dbReference type="SUPFAM" id="SSF69065">
    <property type="entry name" value="RNase III domain-like"/>
    <property type="match status" value="1"/>
</dbReference>
<accession>A0A2M7TU95</accession>
<keyword evidence="9 15" id="KW-0540">Nuclease</keyword>
<dbReference type="FunFam" id="1.10.1520.10:FF:000001">
    <property type="entry name" value="Ribonuclease 3"/>
    <property type="match status" value="1"/>
</dbReference>
<dbReference type="SUPFAM" id="SSF54768">
    <property type="entry name" value="dsRNA-binding domain-like"/>
    <property type="match status" value="1"/>
</dbReference>
<dbReference type="CDD" id="cd10845">
    <property type="entry name" value="DSRM_RNAse_III_family"/>
    <property type="match status" value="1"/>
</dbReference>
<dbReference type="GO" id="GO:0005737">
    <property type="term" value="C:cytoplasm"/>
    <property type="evidence" value="ECO:0007669"/>
    <property type="project" value="UniProtKB-SubCell"/>
</dbReference>
<evidence type="ECO:0000313" key="18">
    <source>
        <dbReference type="EMBL" id="PIZ61407.1"/>
    </source>
</evidence>
<protein>
    <recommendedName>
        <fullName evidence="15">Ribonuclease 3</fullName>
        <ecNumber evidence="15">3.1.26.3</ecNumber>
    </recommendedName>
    <alternativeName>
        <fullName evidence="15">Ribonuclease III</fullName>
        <shortName evidence="15">RNase III</shortName>
    </alternativeName>
</protein>
<keyword evidence="7 15" id="KW-0507">mRNA processing</keyword>
<dbReference type="HAMAP" id="MF_00104">
    <property type="entry name" value="RNase_III"/>
    <property type="match status" value="1"/>
</dbReference>
<feature type="binding site" evidence="15">
    <location>
        <position position="123"/>
    </location>
    <ligand>
        <name>Mg(2+)</name>
        <dbReference type="ChEBI" id="CHEBI:18420"/>
    </ligand>
</feature>
<keyword evidence="11 15" id="KW-0255">Endonuclease</keyword>
<evidence type="ECO:0000256" key="3">
    <source>
        <dbReference type="ARBA" id="ARBA00010183"/>
    </source>
</evidence>
<evidence type="ECO:0000256" key="12">
    <source>
        <dbReference type="ARBA" id="ARBA00022801"/>
    </source>
</evidence>
<evidence type="ECO:0000256" key="6">
    <source>
        <dbReference type="ARBA" id="ARBA00022552"/>
    </source>
</evidence>
<dbReference type="PANTHER" id="PTHR11207">
    <property type="entry name" value="RIBONUCLEASE III"/>
    <property type="match status" value="1"/>
</dbReference>
<dbReference type="InterPro" id="IPR011907">
    <property type="entry name" value="RNase_III"/>
</dbReference>
<evidence type="ECO:0000256" key="14">
    <source>
        <dbReference type="ARBA" id="ARBA00022884"/>
    </source>
</evidence>
<gene>
    <name evidence="15 18" type="primary">rnc</name>
    <name evidence="18" type="ORF">COY20_00285</name>
</gene>
<dbReference type="PROSITE" id="PS00517">
    <property type="entry name" value="RNASE_3_1"/>
    <property type="match status" value="1"/>
</dbReference>
<comment type="cofactor">
    <cofactor evidence="15">
        <name>Mg(2+)</name>
        <dbReference type="ChEBI" id="CHEBI:18420"/>
    </cofactor>
</comment>
<evidence type="ECO:0000256" key="11">
    <source>
        <dbReference type="ARBA" id="ARBA00022759"/>
    </source>
</evidence>
<dbReference type="InterPro" id="IPR000999">
    <property type="entry name" value="RNase_III_dom"/>
</dbReference>
<keyword evidence="8 15" id="KW-0819">tRNA processing</keyword>
<proteinExistence type="inferred from homology"/>
<dbReference type="InterPro" id="IPR036389">
    <property type="entry name" value="RNase_III_sf"/>
</dbReference>
<sequence>MTSQKPDPNQLQKILKIKFKDPSLLNQALVHRSSLNESKNKFSESNERFEFLGDAALELWSSTILFSRFPKLAEGELTNLRSLIVRTENLAQVATDLNLGAFLYLSRGEETHGGRLNVSILADSLEALIGALYLDRGFLATGKILDKIFAQSIKNLSSKTHYKDPKSLFQEIAQAKVGTTPQYQIISETGPDHDKIFEAGVYVANKLITSGTGNSKQKAEEAAAINAIKFFE</sequence>